<dbReference type="Gramene" id="CDO97416">
    <property type="protein sequence ID" value="CDO97416"/>
    <property type="gene ID" value="GSCOC_T00014757001"/>
</dbReference>
<evidence type="ECO:0000313" key="8">
    <source>
        <dbReference type="Proteomes" id="UP000295252"/>
    </source>
</evidence>
<dbReference type="PANTHER" id="PTHR21355:SF14">
    <property type="entry name" value="LMBR1 INTEGRAL MEMBRANE-LIKE PROTEIN"/>
    <property type="match status" value="1"/>
</dbReference>
<protein>
    <submittedName>
        <fullName evidence="7">Uncharacterized protein</fullName>
    </submittedName>
</protein>
<evidence type="ECO:0000256" key="2">
    <source>
        <dbReference type="ARBA" id="ARBA00010487"/>
    </source>
</evidence>
<dbReference type="GO" id="GO:0016020">
    <property type="term" value="C:membrane"/>
    <property type="evidence" value="ECO:0007669"/>
    <property type="project" value="UniProtKB-SubCell"/>
</dbReference>
<dbReference type="InterPro" id="IPR051584">
    <property type="entry name" value="GPCR-associated_LMBR1"/>
</dbReference>
<feature type="transmembrane region" description="Helical" evidence="6">
    <location>
        <begin position="175"/>
        <end position="196"/>
    </location>
</feature>
<dbReference type="Proteomes" id="UP000295252">
    <property type="component" value="Chromosome IV"/>
</dbReference>
<feature type="transmembrane region" description="Helical" evidence="6">
    <location>
        <begin position="144"/>
        <end position="163"/>
    </location>
</feature>
<evidence type="ECO:0000256" key="1">
    <source>
        <dbReference type="ARBA" id="ARBA00004141"/>
    </source>
</evidence>
<feature type="transmembrane region" description="Helical" evidence="6">
    <location>
        <begin position="61"/>
        <end position="82"/>
    </location>
</feature>
<comment type="subcellular location">
    <subcellularLocation>
        <location evidence="1">Membrane</location>
        <topology evidence="1">Multi-pass membrane protein</topology>
    </subcellularLocation>
</comment>
<keyword evidence="4 6" id="KW-1133">Transmembrane helix</keyword>
<comment type="similarity">
    <text evidence="2">Belongs to the LIMR family.</text>
</comment>
<organism evidence="7 8">
    <name type="scientific">Coffea canephora</name>
    <name type="common">Robusta coffee</name>
    <dbReference type="NCBI Taxonomy" id="49390"/>
    <lineage>
        <taxon>Eukaryota</taxon>
        <taxon>Viridiplantae</taxon>
        <taxon>Streptophyta</taxon>
        <taxon>Embryophyta</taxon>
        <taxon>Tracheophyta</taxon>
        <taxon>Spermatophyta</taxon>
        <taxon>Magnoliopsida</taxon>
        <taxon>eudicotyledons</taxon>
        <taxon>Gunneridae</taxon>
        <taxon>Pentapetalae</taxon>
        <taxon>asterids</taxon>
        <taxon>lamiids</taxon>
        <taxon>Gentianales</taxon>
        <taxon>Rubiaceae</taxon>
        <taxon>Ixoroideae</taxon>
        <taxon>Gardenieae complex</taxon>
        <taxon>Bertiereae - Coffeeae clade</taxon>
        <taxon>Coffeeae</taxon>
        <taxon>Coffea</taxon>
    </lineage>
</organism>
<evidence type="ECO:0000256" key="6">
    <source>
        <dbReference type="SAM" id="Phobius"/>
    </source>
</evidence>
<feature type="transmembrane region" description="Helical" evidence="6">
    <location>
        <begin position="102"/>
        <end position="123"/>
    </location>
</feature>
<dbReference type="AlphaFoldDB" id="A0A068TMF2"/>
<dbReference type="InParanoid" id="A0A068TMF2"/>
<dbReference type="PANTHER" id="PTHR21355">
    <property type="entry name" value="G-PROTEIN COUPLED RECEPTOR-ASSOCIATED PROTEIN LMBRD2"/>
    <property type="match status" value="1"/>
</dbReference>
<evidence type="ECO:0000256" key="5">
    <source>
        <dbReference type="ARBA" id="ARBA00023136"/>
    </source>
</evidence>
<evidence type="ECO:0000313" key="7">
    <source>
        <dbReference type="EMBL" id="CDO97416.1"/>
    </source>
</evidence>
<dbReference type="InterPro" id="IPR006876">
    <property type="entry name" value="LMBR1-like_membr_prot"/>
</dbReference>
<dbReference type="STRING" id="49390.A0A068TMF2"/>
<reference evidence="8" key="1">
    <citation type="journal article" date="2014" name="Science">
        <title>The coffee genome provides insight into the convergent evolution of caffeine biosynthesis.</title>
        <authorList>
            <person name="Denoeud F."/>
            <person name="Carretero-Paulet L."/>
            <person name="Dereeper A."/>
            <person name="Droc G."/>
            <person name="Guyot R."/>
            <person name="Pietrella M."/>
            <person name="Zheng C."/>
            <person name="Alberti A."/>
            <person name="Anthony F."/>
            <person name="Aprea G."/>
            <person name="Aury J.M."/>
            <person name="Bento P."/>
            <person name="Bernard M."/>
            <person name="Bocs S."/>
            <person name="Campa C."/>
            <person name="Cenci A."/>
            <person name="Combes M.C."/>
            <person name="Crouzillat D."/>
            <person name="Da Silva C."/>
            <person name="Daddiego L."/>
            <person name="De Bellis F."/>
            <person name="Dussert S."/>
            <person name="Garsmeur O."/>
            <person name="Gayraud T."/>
            <person name="Guignon V."/>
            <person name="Jahn K."/>
            <person name="Jamilloux V."/>
            <person name="Joet T."/>
            <person name="Labadie K."/>
            <person name="Lan T."/>
            <person name="Leclercq J."/>
            <person name="Lepelley M."/>
            <person name="Leroy T."/>
            <person name="Li L.T."/>
            <person name="Librado P."/>
            <person name="Lopez L."/>
            <person name="Munoz A."/>
            <person name="Noel B."/>
            <person name="Pallavicini A."/>
            <person name="Perrotta G."/>
            <person name="Poncet V."/>
            <person name="Pot D."/>
            <person name="Priyono X."/>
            <person name="Rigoreau M."/>
            <person name="Rouard M."/>
            <person name="Rozas J."/>
            <person name="Tranchant-Dubreuil C."/>
            <person name="VanBuren R."/>
            <person name="Zhang Q."/>
            <person name="Andrade A.C."/>
            <person name="Argout X."/>
            <person name="Bertrand B."/>
            <person name="de Kochko A."/>
            <person name="Graziosi G."/>
            <person name="Henry R.J."/>
            <person name="Jayarama X."/>
            <person name="Ming R."/>
            <person name="Nagai C."/>
            <person name="Rounsley S."/>
            <person name="Sankoff D."/>
            <person name="Giuliano G."/>
            <person name="Albert V.A."/>
            <person name="Wincker P."/>
            <person name="Lashermes P."/>
        </authorList>
    </citation>
    <scope>NUCLEOTIDE SEQUENCE [LARGE SCALE GENOMIC DNA]</scope>
    <source>
        <strain evidence="8">cv. DH200-94</strain>
    </source>
</reference>
<keyword evidence="5 6" id="KW-0472">Membrane</keyword>
<evidence type="ECO:0000256" key="3">
    <source>
        <dbReference type="ARBA" id="ARBA00022692"/>
    </source>
</evidence>
<sequence length="199" mass="22425">MKYVTEALELEDTIKNYEHHTATGWRYISSFRAERSGKLGSVLDVIELVWRCILRKQLEKFLAVILGSISAAILLAEATILPSGVDLSLFSILINAVEKHEVLVQVAAFVPLMYMCVCTYYSLFKIGMLTFYSLTPRQTSSVSLLMICSMVARYAPPISYNFLNLIHLNNGAKTIFEKVKLFLALILMINVVYCIFHAG</sequence>
<dbReference type="Pfam" id="PF04791">
    <property type="entry name" value="LMBR1"/>
    <property type="match status" value="1"/>
</dbReference>
<dbReference type="PhylomeDB" id="A0A068TMF2"/>
<proteinExistence type="inferred from homology"/>
<name>A0A068TMF2_COFCA</name>
<dbReference type="EMBL" id="HG739085">
    <property type="protein sequence ID" value="CDO97416.1"/>
    <property type="molecule type" value="Genomic_DNA"/>
</dbReference>
<evidence type="ECO:0000256" key="4">
    <source>
        <dbReference type="ARBA" id="ARBA00022989"/>
    </source>
</evidence>
<gene>
    <name evidence="7" type="ORF">GSCOC_T00014757001</name>
</gene>
<keyword evidence="8" id="KW-1185">Reference proteome</keyword>
<accession>A0A068TMF2</accession>
<keyword evidence="3 6" id="KW-0812">Transmembrane</keyword>